<dbReference type="SUPFAM" id="SSF53850">
    <property type="entry name" value="Periplasmic binding protein-like II"/>
    <property type="match status" value="1"/>
</dbReference>
<keyword evidence="4" id="KW-0564">Palmitate</keyword>
<feature type="chain" id="PRO_5019424937" evidence="6">
    <location>
        <begin position="29"/>
        <end position="443"/>
    </location>
</feature>
<keyword evidence="8" id="KW-1185">Reference proteome</keyword>
<dbReference type="PANTHER" id="PTHR43649">
    <property type="entry name" value="ARABINOSE-BINDING PROTEIN-RELATED"/>
    <property type="match status" value="1"/>
</dbReference>
<keyword evidence="3" id="KW-0472">Membrane</keyword>
<dbReference type="RefSeq" id="WP_126579816.1">
    <property type="nucleotide sequence ID" value="NZ_BIFR01000001.1"/>
</dbReference>
<dbReference type="Proteomes" id="UP000287352">
    <property type="component" value="Unassembled WGS sequence"/>
</dbReference>
<dbReference type="PROSITE" id="PS51257">
    <property type="entry name" value="PROKAR_LIPOPROTEIN"/>
    <property type="match status" value="1"/>
</dbReference>
<dbReference type="Gene3D" id="3.40.190.10">
    <property type="entry name" value="Periplasmic binding protein-like II"/>
    <property type="match status" value="1"/>
</dbReference>
<organism evidence="7 8">
    <name type="scientific">Tengunoibacter tsumagoiensis</name>
    <dbReference type="NCBI Taxonomy" id="2014871"/>
    <lineage>
        <taxon>Bacteria</taxon>
        <taxon>Bacillati</taxon>
        <taxon>Chloroflexota</taxon>
        <taxon>Ktedonobacteria</taxon>
        <taxon>Ktedonobacterales</taxon>
        <taxon>Dictyobacteraceae</taxon>
        <taxon>Tengunoibacter</taxon>
    </lineage>
</organism>
<dbReference type="InterPro" id="IPR050490">
    <property type="entry name" value="Bact_solute-bd_prot1"/>
</dbReference>
<evidence type="ECO:0000313" key="8">
    <source>
        <dbReference type="Proteomes" id="UP000287352"/>
    </source>
</evidence>
<evidence type="ECO:0000256" key="6">
    <source>
        <dbReference type="SAM" id="SignalP"/>
    </source>
</evidence>
<dbReference type="OrthoDB" id="9768630at2"/>
<dbReference type="CDD" id="cd13585">
    <property type="entry name" value="PBP2_TMBP_like"/>
    <property type="match status" value="1"/>
</dbReference>
<keyword evidence="5" id="KW-0449">Lipoprotein</keyword>
<dbReference type="EMBL" id="BIFR01000001">
    <property type="protein sequence ID" value="GCE12173.1"/>
    <property type="molecule type" value="Genomic_DNA"/>
</dbReference>
<gene>
    <name evidence="7" type="ORF">KTT_20320</name>
</gene>
<protein>
    <submittedName>
        <fullName evidence="7">Sugar ABC transporter substrate-binding protein</fullName>
    </submittedName>
</protein>
<evidence type="ECO:0000256" key="4">
    <source>
        <dbReference type="ARBA" id="ARBA00023139"/>
    </source>
</evidence>
<evidence type="ECO:0000256" key="5">
    <source>
        <dbReference type="ARBA" id="ARBA00023288"/>
    </source>
</evidence>
<evidence type="ECO:0000256" key="3">
    <source>
        <dbReference type="ARBA" id="ARBA00023136"/>
    </source>
</evidence>
<dbReference type="AlphaFoldDB" id="A0A401ZZB1"/>
<dbReference type="Pfam" id="PF01547">
    <property type="entry name" value="SBP_bac_1"/>
    <property type="match status" value="1"/>
</dbReference>
<feature type="signal peptide" evidence="6">
    <location>
        <begin position="1"/>
        <end position="28"/>
    </location>
</feature>
<evidence type="ECO:0000256" key="2">
    <source>
        <dbReference type="ARBA" id="ARBA00022729"/>
    </source>
</evidence>
<dbReference type="InterPro" id="IPR006059">
    <property type="entry name" value="SBP"/>
</dbReference>
<evidence type="ECO:0000256" key="1">
    <source>
        <dbReference type="ARBA" id="ARBA00022475"/>
    </source>
</evidence>
<name>A0A401ZZB1_9CHLR</name>
<accession>A0A401ZZB1</accession>
<evidence type="ECO:0000313" key="7">
    <source>
        <dbReference type="EMBL" id="GCE12173.1"/>
    </source>
</evidence>
<keyword evidence="1" id="KW-1003">Cell membrane</keyword>
<keyword evidence="2 6" id="KW-0732">Signal</keyword>
<reference evidence="8" key="1">
    <citation type="submission" date="2018-12" db="EMBL/GenBank/DDBJ databases">
        <title>Tengunoibacter tsumagoiensis gen. nov., sp. nov., Dictyobacter kobayashii sp. nov., D. alpinus sp. nov., and D. joshuensis sp. nov. and description of Dictyobacteraceae fam. nov. within the order Ktedonobacterales isolated from Tengu-no-mugimeshi.</title>
        <authorList>
            <person name="Wang C.M."/>
            <person name="Zheng Y."/>
            <person name="Sakai Y."/>
            <person name="Toyoda A."/>
            <person name="Minakuchi Y."/>
            <person name="Abe K."/>
            <person name="Yokota A."/>
            <person name="Yabe S."/>
        </authorList>
    </citation>
    <scope>NUCLEOTIDE SEQUENCE [LARGE SCALE GENOMIC DNA]</scope>
    <source>
        <strain evidence="8">Uno3</strain>
    </source>
</reference>
<comment type="caution">
    <text evidence="7">The sequence shown here is derived from an EMBL/GenBank/DDBJ whole genome shotgun (WGS) entry which is preliminary data.</text>
</comment>
<proteinExistence type="predicted"/>
<sequence>MQYVSKSLPKLSRTALLTVLSTLLVLLAACGNDTSSNTSSSSSGVVNLTYWSWIPNLQTSIDLFNKTHPNIHVNWETVPSGSSGTYAKMFTALKAGNAPDLGQVEYQFLPTFEATGGLVDLSPYGASSVKDKFVPWTWGQVTQGNAIYAIPQDTGPMVMYYRADLFEKYNIPVPTTWDEYAAAAQTLHKADPNIFITDFPPKESGQYIGYVWQAGGRMFNIDGQNWKVGINDPASKKVANYWQGLLDKNLVTTDPDFAQGWYNDLQTGRNATWISATWGANTILSNAASTSGKWKVAPMPQWSAGQNVAGNWGGSTTAVFKDSKHPKEAAEFAQWLNTDAQSVTNMVNGAQLYPALSSALDTPASSDTAKFYSGQNINEVFKAASNSVDVKFQWGPTMSDVFTSMGDSFTNAINGKGTLSSALDDVQKSTVDSMKKQGFSVSQ</sequence>
<dbReference type="PANTHER" id="PTHR43649:SF33">
    <property type="entry name" value="POLYGALACTURONAN_RHAMNOGALACTURONAN-BINDING PROTEIN YTCQ"/>
    <property type="match status" value="1"/>
</dbReference>